<dbReference type="Proteomes" id="UP000325081">
    <property type="component" value="Unassembled WGS sequence"/>
</dbReference>
<evidence type="ECO:0000313" key="1">
    <source>
        <dbReference type="EMBL" id="GER26322.1"/>
    </source>
</evidence>
<dbReference type="EMBL" id="BKCP01001002">
    <property type="protein sequence ID" value="GER26322.1"/>
    <property type="molecule type" value="Genomic_DNA"/>
</dbReference>
<sequence length="188" mass="21609">METEQIHFQMEESEPVEELIMKEGNDNNLTNQAKSKTQGKLKTWKRRTLPKSILRGHRHLRVFLRFDFGRIPSNEELKNKEREEMKAAASFLYSRNIVFRADIDGLTLRQSRWIIPTLESFLSHNLITSVNAFSTFIDSRAEVSMKNVLSFSAKAVASSVDGPQVTQIGLVAHEHDHDVRICVIPQLF</sequence>
<comment type="caution">
    <text evidence="1">The sequence shown here is derived from an EMBL/GenBank/DDBJ whole genome shotgun (WGS) entry which is preliminary data.</text>
</comment>
<reference evidence="2" key="1">
    <citation type="journal article" date="2019" name="Curr. Biol.">
        <title>Genome Sequence of Striga asiatica Provides Insight into the Evolution of Plant Parasitism.</title>
        <authorList>
            <person name="Yoshida S."/>
            <person name="Kim S."/>
            <person name="Wafula E.K."/>
            <person name="Tanskanen J."/>
            <person name="Kim Y.M."/>
            <person name="Honaas L."/>
            <person name="Yang Z."/>
            <person name="Spallek T."/>
            <person name="Conn C.E."/>
            <person name="Ichihashi Y."/>
            <person name="Cheong K."/>
            <person name="Cui S."/>
            <person name="Der J.P."/>
            <person name="Gundlach H."/>
            <person name="Jiao Y."/>
            <person name="Hori C."/>
            <person name="Ishida J.K."/>
            <person name="Kasahara H."/>
            <person name="Kiba T."/>
            <person name="Kim M.S."/>
            <person name="Koo N."/>
            <person name="Laohavisit A."/>
            <person name="Lee Y.H."/>
            <person name="Lumba S."/>
            <person name="McCourt P."/>
            <person name="Mortimer J.C."/>
            <person name="Mutuku J.M."/>
            <person name="Nomura T."/>
            <person name="Sasaki-Sekimoto Y."/>
            <person name="Seto Y."/>
            <person name="Wang Y."/>
            <person name="Wakatake T."/>
            <person name="Sakakibara H."/>
            <person name="Demura T."/>
            <person name="Yamaguchi S."/>
            <person name="Yoneyama K."/>
            <person name="Manabe R.I."/>
            <person name="Nelson D.C."/>
            <person name="Schulman A.H."/>
            <person name="Timko M.P."/>
            <person name="dePamphilis C.W."/>
            <person name="Choi D."/>
            <person name="Shirasu K."/>
        </authorList>
    </citation>
    <scope>NUCLEOTIDE SEQUENCE [LARGE SCALE GENOMIC DNA]</scope>
    <source>
        <strain evidence="2">cv. UVA1</strain>
    </source>
</reference>
<organism evidence="1 2">
    <name type="scientific">Striga asiatica</name>
    <name type="common">Asiatic witchweed</name>
    <name type="synonym">Buchnera asiatica</name>
    <dbReference type="NCBI Taxonomy" id="4170"/>
    <lineage>
        <taxon>Eukaryota</taxon>
        <taxon>Viridiplantae</taxon>
        <taxon>Streptophyta</taxon>
        <taxon>Embryophyta</taxon>
        <taxon>Tracheophyta</taxon>
        <taxon>Spermatophyta</taxon>
        <taxon>Magnoliopsida</taxon>
        <taxon>eudicotyledons</taxon>
        <taxon>Gunneridae</taxon>
        <taxon>Pentapetalae</taxon>
        <taxon>asterids</taxon>
        <taxon>lamiids</taxon>
        <taxon>Lamiales</taxon>
        <taxon>Orobanchaceae</taxon>
        <taxon>Buchnereae</taxon>
        <taxon>Striga</taxon>
    </lineage>
</organism>
<accession>A0A5A7P0P1</accession>
<keyword evidence="2" id="KW-1185">Reference proteome</keyword>
<proteinExistence type="predicted"/>
<name>A0A5A7P0P1_STRAF</name>
<protein>
    <submittedName>
        <fullName evidence="1">Guanine nucleotide-binding protein alpha-2subunit</fullName>
    </submittedName>
</protein>
<gene>
    <name evidence="1" type="ORF">STAS_01966</name>
</gene>
<dbReference type="AlphaFoldDB" id="A0A5A7P0P1"/>
<evidence type="ECO:0000313" key="2">
    <source>
        <dbReference type="Proteomes" id="UP000325081"/>
    </source>
</evidence>